<organism evidence="1">
    <name type="scientific">Arundo donax</name>
    <name type="common">Giant reed</name>
    <name type="synonym">Donax arundinaceus</name>
    <dbReference type="NCBI Taxonomy" id="35708"/>
    <lineage>
        <taxon>Eukaryota</taxon>
        <taxon>Viridiplantae</taxon>
        <taxon>Streptophyta</taxon>
        <taxon>Embryophyta</taxon>
        <taxon>Tracheophyta</taxon>
        <taxon>Spermatophyta</taxon>
        <taxon>Magnoliopsida</taxon>
        <taxon>Liliopsida</taxon>
        <taxon>Poales</taxon>
        <taxon>Poaceae</taxon>
        <taxon>PACMAD clade</taxon>
        <taxon>Arundinoideae</taxon>
        <taxon>Arundineae</taxon>
        <taxon>Arundo</taxon>
    </lineage>
</organism>
<name>A0A0A9DJL5_ARUDO</name>
<dbReference type="AlphaFoldDB" id="A0A0A9DJL5"/>
<reference evidence="1" key="2">
    <citation type="journal article" date="2015" name="Data Brief">
        <title>Shoot transcriptome of the giant reed, Arundo donax.</title>
        <authorList>
            <person name="Barrero R.A."/>
            <person name="Guerrero F.D."/>
            <person name="Moolhuijzen P."/>
            <person name="Goolsby J.A."/>
            <person name="Tidwell J."/>
            <person name="Bellgard S.E."/>
            <person name="Bellgard M.I."/>
        </authorList>
    </citation>
    <scope>NUCLEOTIDE SEQUENCE</scope>
    <source>
        <tissue evidence="1">Shoot tissue taken approximately 20 cm above the soil surface</tissue>
    </source>
</reference>
<reference evidence="1" key="1">
    <citation type="submission" date="2014-09" db="EMBL/GenBank/DDBJ databases">
        <authorList>
            <person name="Magalhaes I.L.F."/>
            <person name="Oliveira U."/>
            <person name="Santos F.R."/>
            <person name="Vidigal T.H.D.A."/>
            <person name="Brescovit A.D."/>
            <person name="Santos A.J."/>
        </authorList>
    </citation>
    <scope>NUCLEOTIDE SEQUENCE</scope>
    <source>
        <tissue evidence="1">Shoot tissue taken approximately 20 cm above the soil surface</tissue>
    </source>
</reference>
<evidence type="ECO:0000313" key="1">
    <source>
        <dbReference type="EMBL" id="JAD88764.1"/>
    </source>
</evidence>
<dbReference type="EMBL" id="GBRH01209131">
    <property type="protein sequence ID" value="JAD88764.1"/>
    <property type="molecule type" value="Transcribed_RNA"/>
</dbReference>
<accession>A0A0A9DJL5</accession>
<sequence length="68" mass="7297">MEMAAAAVSLTGSGTAEQELKVVAPPKEHTREAARCLRWEEGNGVPGDGFRSECPRSERWRSLGGLVA</sequence>
<proteinExistence type="predicted"/>
<protein>
    <submittedName>
        <fullName evidence="1">Uncharacterized protein</fullName>
    </submittedName>
</protein>